<evidence type="ECO:0000313" key="2">
    <source>
        <dbReference type="Proteomes" id="UP000070035"/>
    </source>
</evidence>
<accession>A0A133V597</accession>
<sequence length="64" mass="7837">MNYRELKELARRVDQSWGEERERLLQKLLRKLPELDPFEGHSDFAVMVAKMLARVKWFPYHKYS</sequence>
<dbReference type="AlphaFoldDB" id="A0A133V597"/>
<gene>
    <name evidence="1" type="ORF">AKJ44_02355</name>
</gene>
<protein>
    <submittedName>
        <fullName evidence="1">Uncharacterized protein</fullName>
    </submittedName>
</protein>
<reference evidence="1 2" key="1">
    <citation type="journal article" date="2016" name="Sci. Rep.">
        <title>Metabolic traits of an uncultured archaeal lineage -MSBL1- from brine pools of the Red Sea.</title>
        <authorList>
            <person name="Mwirichia R."/>
            <person name="Alam I."/>
            <person name="Rashid M."/>
            <person name="Vinu M."/>
            <person name="Ba-Alawi W."/>
            <person name="Anthony Kamau A."/>
            <person name="Kamanda Ngugi D."/>
            <person name="Goker M."/>
            <person name="Klenk H.P."/>
            <person name="Bajic V."/>
            <person name="Stingl U."/>
        </authorList>
    </citation>
    <scope>NUCLEOTIDE SEQUENCE [LARGE SCALE GENOMIC DNA]</scope>
    <source>
        <strain evidence="1">SCGC-AAA261F17</strain>
    </source>
</reference>
<name>A0A133V597_9EURY</name>
<evidence type="ECO:0000313" key="1">
    <source>
        <dbReference type="EMBL" id="KXB01618.1"/>
    </source>
</evidence>
<organism evidence="1 2">
    <name type="scientific">candidate division MSBL1 archaeon SCGC-AAA261F17</name>
    <dbReference type="NCBI Taxonomy" id="1698274"/>
    <lineage>
        <taxon>Archaea</taxon>
        <taxon>Methanobacteriati</taxon>
        <taxon>Methanobacteriota</taxon>
        <taxon>candidate division MSBL1</taxon>
    </lineage>
</organism>
<dbReference type="EMBL" id="LHXY01000032">
    <property type="protein sequence ID" value="KXB01618.1"/>
    <property type="molecule type" value="Genomic_DNA"/>
</dbReference>
<dbReference type="Proteomes" id="UP000070035">
    <property type="component" value="Unassembled WGS sequence"/>
</dbReference>
<keyword evidence="2" id="KW-1185">Reference proteome</keyword>
<proteinExistence type="predicted"/>
<comment type="caution">
    <text evidence="1">The sequence shown here is derived from an EMBL/GenBank/DDBJ whole genome shotgun (WGS) entry which is preliminary data.</text>
</comment>